<keyword evidence="7" id="KW-1185">Reference proteome</keyword>
<dbReference type="InterPro" id="IPR051455">
    <property type="entry name" value="Bact_solute-bind_prot3"/>
</dbReference>
<sequence length="322" mass="33788">MRHPVDARRPAIYLVVGVVLALGAALLGGPAATGAPAGPAPAPQAAAPAQPAPACTEVRESLRPRGPLPAPGAMPAGSTMAAIAQRGRLIAGVDQGKFLTGYRNSLTGTLEGSDIDVVHTIAKAIFGDPQRVQFVVLNIADRATALERDQVDVVVNNFTVTCERQRTVEFSAPYMPASQRLLVPLGSGIREVEDLGGRTVCTSLGSTTEVVLRDLGLQVETLPGIPDCVLEMQRGRVAAVSSDDVILAGLAAQDPNTRVVGRALDTARYAVGMRPDEPDLVRFVNGVLEAARADGSLAASNRFWYTGRLDPVPPPPPPVYRD</sequence>
<name>A0ABP9NV66_9PSEU</name>
<feature type="domain" description="Solute-binding protein family 3/N-terminal" evidence="5">
    <location>
        <begin position="88"/>
        <end position="308"/>
    </location>
</feature>
<dbReference type="SMART" id="SM00062">
    <property type="entry name" value="PBPb"/>
    <property type="match status" value="1"/>
</dbReference>
<proteinExistence type="inferred from homology"/>
<dbReference type="PANTHER" id="PTHR30085:SF6">
    <property type="entry name" value="ABC TRANSPORTER GLUTAMINE-BINDING PROTEIN GLNH"/>
    <property type="match status" value="1"/>
</dbReference>
<keyword evidence="3" id="KW-0732">Signal</keyword>
<dbReference type="SUPFAM" id="SSF53850">
    <property type="entry name" value="Periplasmic binding protein-like II"/>
    <property type="match status" value="1"/>
</dbReference>
<evidence type="ECO:0000256" key="4">
    <source>
        <dbReference type="SAM" id="MobiDB-lite"/>
    </source>
</evidence>
<comment type="caution">
    <text evidence="6">The sequence shown here is derived from an EMBL/GenBank/DDBJ whole genome shotgun (WGS) entry which is preliminary data.</text>
</comment>
<organism evidence="6 7">
    <name type="scientific">Pseudonocardia adelaidensis</name>
    <dbReference type="NCBI Taxonomy" id="648754"/>
    <lineage>
        <taxon>Bacteria</taxon>
        <taxon>Bacillati</taxon>
        <taxon>Actinomycetota</taxon>
        <taxon>Actinomycetes</taxon>
        <taxon>Pseudonocardiales</taxon>
        <taxon>Pseudonocardiaceae</taxon>
        <taxon>Pseudonocardia</taxon>
    </lineage>
</organism>
<accession>A0ABP9NV66</accession>
<dbReference type="Pfam" id="PF00497">
    <property type="entry name" value="SBP_bac_3"/>
    <property type="match status" value="1"/>
</dbReference>
<gene>
    <name evidence="6" type="ORF">GCM10023320_61430</name>
</gene>
<keyword evidence="2" id="KW-0813">Transport</keyword>
<dbReference type="Gene3D" id="3.40.190.10">
    <property type="entry name" value="Periplasmic binding protein-like II"/>
    <property type="match status" value="2"/>
</dbReference>
<dbReference type="PANTHER" id="PTHR30085">
    <property type="entry name" value="AMINO ACID ABC TRANSPORTER PERMEASE"/>
    <property type="match status" value="1"/>
</dbReference>
<evidence type="ECO:0000259" key="5">
    <source>
        <dbReference type="SMART" id="SM00062"/>
    </source>
</evidence>
<protein>
    <recommendedName>
        <fullName evidence="5">Solute-binding protein family 3/N-terminal domain-containing protein</fullName>
    </recommendedName>
</protein>
<evidence type="ECO:0000256" key="2">
    <source>
        <dbReference type="ARBA" id="ARBA00022448"/>
    </source>
</evidence>
<dbReference type="CDD" id="cd13690">
    <property type="entry name" value="PBP2_GluB"/>
    <property type="match status" value="1"/>
</dbReference>
<comment type="similarity">
    <text evidence="1">Belongs to the bacterial solute-binding protein 3 family.</text>
</comment>
<evidence type="ECO:0000256" key="3">
    <source>
        <dbReference type="ARBA" id="ARBA00022729"/>
    </source>
</evidence>
<reference evidence="7" key="1">
    <citation type="journal article" date="2019" name="Int. J. Syst. Evol. Microbiol.">
        <title>The Global Catalogue of Microorganisms (GCM) 10K type strain sequencing project: providing services to taxonomists for standard genome sequencing and annotation.</title>
        <authorList>
            <consortium name="The Broad Institute Genomics Platform"/>
            <consortium name="The Broad Institute Genome Sequencing Center for Infectious Disease"/>
            <person name="Wu L."/>
            <person name="Ma J."/>
        </authorList>
    </citation>
    <scope>NUCLEOTIDE SEQUENCE [LARGE SCALE GENOMIC DNA]</scope>
    <source>
        <strain evidence="7">JCM 18302</strain>
    </source>
</reference>
<dbReference type="EMBL" id="BAABJO010000029">
    <property type="protein sequence ID" value="GAA5134131.1"/>
    <property type="molecule type" value="Genomic_DNA"/>
</dbReference>
<dbReference type="Proteomes" id="UP001500804">
    <property type="component" value="Unassembled WGS sequence"/>
</dbReference>
<evidence type="ECO:0000313" key="7">
    <source>
        <dbReference type="Proteomes" id="UP001500804"/>
    </source>
</evidence>
<dbReference type="InterPro" id="IPR001638">
    <property type="entry name" value="Solute-binding_3/MltF_N"/>
</dbReference>
<dbReference type="RefSeq" id="WP_345609777.1">
    <property type="nucleotide sequence ID" value="NZ_BAABJO010000029.1"/>
</dbReference>
<evidence type="ECO:0000256" key="1">
    <source>
        <dbReference type="ARBA" id="ARBA00010333"/>
    </source>
</evidence>
<evidence type="ECO:0000313" key="6">
    <source>
        <dbReference type="EMBL" id="GAA5134131.1"/>
    </source>
</evidence>
<feature type="region of interest" description="Disordered" evidence="4">
    <location>
        <begin position="33"/>
        <end position="66"/>
    </location>
</feature>
<feature type="compositionally biased region" description="Low complexity" evidence="4">
    <location>
        <begin position="33"/>
        <end position="54"/>
    </location>
</feature>